<evidence type="ECO:0000256" key="3">
    <source>
        <dbReference type="ARBA" id="ARBA00006669"/>
    </source>
</evidence>
<proteinExistence type="inferred from homology"/>
<evidence type="ECO:0000256" key="7">
    <source>
        <dbReference type="ARBA" id="ARBA00022692"/>
    </source>
</evidence>
<feature type="transmembrane region" description="Helical" evidence="10">
    <location>
        <begin position="53"/>
        <end position="79"/>
    </location>
</feature>
<name>A0A099L6C8_COLPS</name>
<dbReference type="PANTHER" id="PTHR36122:SF2">
    <property type="entry name" value="NICOTINAMIDE RIBOSIDE TRANSPORTER PNUC"/>
    <property type="match status" value="1"/>
</dbReference>
<dbReference type="Pfam" id="PF04973">
    <property type="entry name" value="NMN_transporter"/>
    <property type="match status" value="1"/>
</dbReference>
<keyword evidence="6" id="KW-1003">Cell membrane</keyword>
<keyword evidence="9 10" id="KW-0472">Membrane</keyword>
<feature type="transmembrane region" description="Helical" evidence="10">
    <location>
        <begin position="131"/>
        <end position="150"/>
    </location>
</feature>
<dbReference type="EMBL" id="JQEC01000002">
    <property type="protein sequence ID" value="KGJ97682.1"/>
    <property type="molecule type" value="Genomic_DNA"/>
</dbReference>
<keyword evidence="8 10" id="KW-1133">Transmembrane helix</keyword>
<reference evidence="11 12" key="1">
    <citation type="submission" date="2014-08" db="EMBL/GenBank/DDBJ databases">
        <title>Genomic and Phenotypic Diversity of Colwellia psychrerythraea strains from Disparate Marine Basins.</title>
        <authorList>
            <person name="Techtmann S.M."/>
            <person name="Stelling S.C."/>
            <person name="Utturkar S.M."/>
            <person name="Alshibli N."/>
            <person name="Harris A."/>
            <person name="Brown S.D."/>
            <person name="Hazen T.C."/>
        </authorList>
    </citation>
    <scope>NUCLEOTIDE SEQUENCE [LARGE SCALE GENOMIC DNA]</scope>
    <source>
        <strain evidence="11 12">GAB14E</strain>
    </source>
</reference>
<evidence type="ECO:0000256" key="1">
    <source>
        <dbReference type="ARBA" id="ARBA00002672"/>
    </source>
</evidence>
<dbReference type="Proteomes" id="UP000029868">
    <property type="component" value="Unassembled WGS sequence"/>
</dbReference>
<keyword evidence="5" id="KW-0813">Transport</keyword>
<dbReference type="PATRIC" id="fig|28229.3.peg.426"/>
<feature type="transmembrane region" description="Helical" evidence="10">
    <location>
        <begin position="156"/>
        <end position="172"/>
    </location>
</feature>
<dbReference type="OrthoDB" id="9791248at2"/>
<accession>A0A099L6C8</accession>
<comment type="caution">
    <text evidence="11">The sequence shown here is derived from an EMBL/GenBank/DDBJ whole genome shotgun (WGS) entry which is preliminary data.</text>
</comment>
<gene>
    <name evidence="11" type="ORF">GAB14E_1271</name>
</gene>
<evidence type="ECO:0000256" key="10">
    <source>
        <dbReference type="SAM" id="Phobius"/>
    </source>
</evidence>
<feature type="transmembrane region" description="Helical" evidence="10">
    <location>
        <begin position="179"/>
        <end position="195"/>
    </location>
</feature>
<comment type="subcellular location">
    <subcellularLocation>
        <location evidence="2">Cell membrane</location>
        <topology evidence="2">Multi-pass membrane protein</topology>
    </subcellularLocation>
</comment>
<evidence type="ECO:0000256" key="2">
    <source>
        <dbReference type="ARBA" id="ARBA00004651"/>
    </source>
</evidence>
<evidence type="ECO:0000256" key="8">
    <source>
        <dbReference type="ARBA" id="ARBA00022989"/>
    </source>
</evidence>
<protein>
    <recommendedName>
        <fullName evidence="4">Nicotinamide riboside transporter PnuC</fullName>
    </recommendedName>
</protein>
<dbReference type="PANTHER" id="PTHR36122">
    <property type="entry name" value="NICOTINAMIDE RIBOSIDE TRANSPORTER PNUC"/>
    <property type="match status" value="1"/>
</dbReference>
<evidence type="ECO:0000313" key="12">
    <source>
        <dbReference type="Proteomes" id="UP000029868"/>
    </source>
</evidence>
<organism evidence="11 12">
    <name type="scientific">Colwellia psychrerythraea</name>
    <name type="common">Vibrio psychroerythus</name>
    <dbReference type="NCBI Taxonomy" id="28229"/>
    <lineage>
        <taxon>Bacteria</taxon>
        <taxon>Pseudomonadati</taxon>
        <taxon>Pseudomonadota</taxon>
        <taxon>Gammaproteobacteria</taxon>
        <taxon>Alteromonadales</taxon>
        <taxon>Colwelliaceae</taxon>
        <taxon>Colwellia</taxon>
    </lineage>
</organism>
<evidence type="ECO:0000256" key="9">
    <source>
        <dbReference type="ARBA" id="ARBA00023136"/>
    </source>
</evidence>
<comment type="function">
    <text evidence="1">Required for nicotinamide riboside transport across the inner membrane.</text>
</comment>
<evidence type="ECO:0000256" key="6">
    <source>
        <dbReference type="ARBA" id="ARBA00022475"/>
    </source>
</evidence>
<dbReference type="AlphaFoldDB" id="A0A099L6C8"/>
<dbReference type="InterPro" id="IPR006419">
    <property type="entry name" value="NMN_transpt_PnuC"/>
</dbReference>
<feature type="transmembrane region" description="Helical" evidence="10">
    <location>
        <begin position="20"/>
        <end position="41"/>
    </location>
</feature>
<evidence type="ECO:0000256" key="5">
    <source>
        <dbReference type="ARBA" id="ARBA00022448"/>
    </source>
</evidence>
<keyword evidence="7 10" id="KW-0812">Transmembrane</keyword>
<comment type="similarity">
    <text evidence="3">Belongs to the nicotinamide ribonucleoside (NR) uptake permease (TC 4.B.1) family.</text>
</comment>
<dbReference type="NCBIfam" id="TIGR01528">
    <property type="entry name" value="NMN_trans_PnuC"/>
    <property type="match status" value="1"/>
</dbReference>
<dbReference type="GO" id="GO:0034257">
    <property type="term" value="F:nicotinamide riboside transmembrane transporter activity"/>
    <property type="evidence" value="ECO:0007669"/>
    <property type="project" value="InterPro"/>
</dbReference>
<evidence type="ECO:0000256" key="4">
    <source>
        <dbReference type="ARBA" id="ARBA00017522"/>
    </source>
</evidence>
<evidence type="ECO:0000313" key="11">
    <source>
        <dbReference type="EMBL" id="KGJ97682.1"/>
    </source>
</evidence>
<feature type="transmembrane region" description="Helical" evidence="10">
    <location>
        <begin position="104"/>
        <end position="124"/>
    </location>
</feature>
<dbReference type="RefSeq" id="WP_033080506.1">
    <property type="nucleotide sequence ID" value="NZ_JQEC01000002.1"/>
</dbReference>
<dbReference type="GO" id="GO:0005886">
    <property type="term" value="C:plasma membrane"/>
    <property type="evidence" value="ECO:0007669"/>
    <property type="project" value="UniProtKB-SubCell"/>
</dbReference>
<sequence>MFDIYTRVIAAFQHLPWLELTAMLLSLAYVILAARGSLWCWPAAFISTALYTYIFYDVLLLMDSALNAYYLFMAVYGYWQWSKNINNSANKKVELAIVSWGLSWHVKACLVLAVIATILGYLMATYTPADFAYLDSFTTVYAVFATYLITQKVLENWLYWIVIDLISIYLYIEKGLIPTTVLFIIFVIVAGYGYIKWLKSYKQSAIDLQPVESN</sequence>